<protein>
    <submittedName>
        <fullName evidence="1">Uncharacterized protein</fullName>
    </submittedName>
</protein>
<name>A0A0E9VML2_ANGAN</name>
<sequence>METETLGAFKTRLDMVLGLGLGLAAI</sequence>
<dbReference type="AlphaFoldDB" id="A0A0E9VML2"/>
<dbReference type="EMBL" id="GBXM01029295">
    <property type="protein sequence ID" value="JAH79282.1"/>
    <property type="molecule type" value="Transcribed_RNA"/>
</dbReference>
<evidence type="ECO:0000313" key="1">
    <source>
        <dbReference type="EMBL" id="JAH79282.1"/>
    </source>
</evidence>
<accession>A0A0E9VML2</accession>
<reference evidence="1" key="2">
    <citation type="journal article" date="2015" name="Fish Shellfish Immunol.">
        <title>Early steps in the European eel (Anguilla anguilla)-Vibrio vulnificus interaction in the gills: Role of the RtxA13 toxin.</title>
        <authorList>
            <person name="Callol A."/>
            <person name="Pajuelo D."/>
            <person name="Ebbesson L."/>
            <person name="Teles M."/>
            <person name="MacKenzie S."/>
            <person name="Amaro C."/>
        </authorList>
    </citation>
    <scope>NUCLEOTIDE SEQUENCE</scope>
</reference>
<proteinExistence type="predicted"/>
<organism evidence="1">
    <name type="scientific">Anguilla anguilla</name>
    <name type="common">European freshwater eel</name>
    <name type="synonym">Muraena anguilla</name>
    <dbReference type="NCBI Taxonomy" id="7936"/>
    <lineage>
        <taxon>Eukaryota</taxon>
        <taxon>Metazoa</taxon>
        <taxon>Chordata</taxon>
        <taxon>Craniata</taxon>
        <taxon>Vertebrata</taxon>
        <taxon>Euteleostomi</taxon>
        <taxon>Actinopterygii</taxon>
        <taxon>Neopterygii</taxon>
        <taxon>Teleostei</taxon>
        <taxon>Anguilliformes</taxon>
        <taxon>Anguillidae</taxon>
        <taxon>Anguilla</taxon>
    </lineage>
</organism>
<reference evidence="1" key="1">
    <citation type="submission" date="2014-11" db="EMBL/GenBank/DDBJ databases">
        <authorList>
            <person name="Amaro Gonzalez C."/>
        </authorList>
    </citation>
    <scope>NUCLEOTIDE SEQUENCE</scope>
</reference>